<evidence type="ECO:0000313" key="2">
    <source>
        <dbReference type="EMBL" id="KLO04892.1"/>
    </source>
</evidence>
<feature type="region of interest" description="Disordered" evidence="1">
    <location>
        <begin position="780"/>
        <end position="806"/>
    </location>
</feature>
<keyword evidence="3" id="KW-1185">Reference proteome</keyword>
<dbReference type="InParanoid" id="A0A0H2R0U0"/>
<evidence type="ECO:0000313" key="3">
    <source>
        <dbReference type="Proteomes" id="UP000053477"/>
    </source>
</evidence>
<dbReference type="AlphaFoldDB" id="A0A0H2R0U0"/>
<proteinExistence type="predicted"/>
<dbReference type="Proteomes" id="UP000053477">
    <property type="component" value="Unassembled WGS sequence"/>
</dbReference>
<dbReference type="EMBL" id="KQ086408">
    <property type="protein sequence ID" value="KLO04892.1"/>
    <property type="molecule type" value="Genomic_DNA"/>
</dbReference>
<feature type="region of interest" description="Disordered" evidence="1">
    <location>
        <begin position="435"/>
        <end position="469"/>
    </location>
</feature>
<evidence type="ECO:0000256" key="1">
    <source>
        <dbReference type="SAM" id="MobiDB-lite"/>
    </source>
</evidence>
<reference evidence="2 3" key="1">
    <citation type="submission" date="2015-04" db="EMBL/GenBank/DDBJ databases">
        <title>Complete genome sequence of Schizopora paradoxa KUC8140, a cosmopolitan wood degrader in East Asia.</title>
        <authorList>
            <consortium name="DOE Joint Genome Institute"/>
            <person name="Min B."/>
            <person name="Park H."/>
            <person name="Jang Y."/>
            <person name="Kim J.-J."/>
            <person name="Kim K.H."/>
            <person name="Pangilinan J."/>
            <person name="Lipzen A."/>
            <person name="Riley R."/>
            <person name="Grigoriev I.V."/>
            <person name="Spatafora J.W."/>
            <person name="Choi I.-G."/>
        </authorList>
    </citation>
    <scope>NUCLEOTIDE SEQUENCE [LARGE SCALE GENOMIC DNA]</scope>
    <source>
        <strain evidence="2 3">KUC8140</strain>
    </source>
</reference>
<name>A0A0H2R0U0_9AGAM</name>
<feature type="region of interest" description="Disordered" evidence="1">
    <location>
        <begin position="723"/>
        <end position="754"/>
    </location>
</feature>
<feature type="region of interest" description="Disordered" evidence="1">
    <location>
        <begin position="482"/>
        <end position="533"/>
    </location>
</feature>
<organism evidence="2 3">
    <name type="scientific">Schizopora paradoxa</name>
    <dbReference type="NCBI Taxonomy" id="27342"/>
    <lineage>
        <taxon>Eukaryota</taxon>
        <taxon>Fungi</taxon>
        <taxon>Dikarya</taxon>
        <taxon>Basidiomycota</taxon>
        <taxon>Agaricomycotina</taxon>
        <taxon>Agaricomycetes</taxon>
        <taxon>Hymenochaetales</taxon>
        <taxon>Schizoporaceae</taxon>
        <taxon>Schizopora</taxon>
    </lineage>
</organism>
<accession>A0A0H2R0U0</accession>
<feature type="compositionally biased region" description="Basic and acidic residues" evidence="1">
    <location>
        <begin position="780"/>
        <end position="795"/>
    </location>
</feature>
<gene>
    <name evidence="2" type="ORF">SCHPADRAFT_896693</name>
</gene>
<protein>
    <submittedName>
        <fullName evidence="2">Uncharacterized protein</fullName>
    </submittedName>
</protein>
<sequence>MSANPSSGIHNFFCFNIPTRAAYDRDPEEPLRQANVKPCFEGQTFAPLPSLAAFSTDFLDAHGDGDFTFNDTYRHASFYEESAVKKAVKSVFEGPMYQGTPPDETWYCALRPEQIATLNMTLPPYTEAFWTNQASKLYVKGSLEQLKKALDEHQQTMRNAYAFLDAAVHQIRNLDVPPEMFVVPQEPPAGWKPYRAEGGVKELKATYHAPPPPVIPSPYDHGVATEAVQAPVPVPAPTPYNPADPFLLPTTTVAAPVEPLAPVLSELEYPASTQPSVIESGPVEYEYASDSTPSTIRAPNLDAMPKLARKGKKRAQGVLSELENTRSQLNFAISDDDSVLENSEAPGGHIDAINPSLLVGTLDYRPLTEEKRADIERWRQGESKQRLPKKLKLTFRAAEVAEKGVSPEEPVINDGLKAPTWASHLRELYENGPRVPPPLRIIKPTRKPALKTSAPKNSKDESNSKNQVSIFDMDSYDDANCDETYQNNAESSRKTKTVPWLSTRIGKRTGGAPKRTENSETTPTVPGGASTLKHEPLPLPSAFKFLNAKPTPYIPPKKLLSFPQIATFTPVQPIPPTPVHTVMAYTGHAQFHVPAGTPSSHGSMPGLLPVSTDEEKERTSLEETIDEEDPVKRLEDLYGMTGEEEMSVDDGKKGSYRIILPVPPYANENDSVSNAFEYQYVGPNNSDASGSADLAICAQPQTTIDTAPRGDALPDIEDIVPDPSRGRKTFRAKKRNADGEVVGRLGSNEREEGRQRLMPREIKSIPYVPSKLDIELRSTKTQDPRRLKRIVERKPTPHPSASVMPVPTRVIRQELNFPRAQGIELDD</sequence>